<dbReference type="WBParaSite" id="L893_g14516.t1">
    <property type="protein sequence ID" value="L893_g14516.t1"/>
    <property type="gene ID" value="L893_g14516"/>
</dbReference>
<dbReference type="Gene3D" id="2.20.100.10">
    <property type="entry name" value="Thrombospondin type-1 (TSP1) repeat"/>
    <property type="match status" value="2"/>
</dbReference>
<dbReference type="SMART" id="SM00209">
    <property type="entry name" value="TSP1"/>
    <property type="match status" value="2"/>
</dbReference>
<dbReference type="PROSITE" id="PS50092">
    <property type="entry name" value="TSP1"/>
    <property type="match status" value="2"/>
</dbReference>
<reference evidence="2" key="1">
    <citation type="submission" date="2016-11" db="UniProtKB">
        <authorList>
            <consortium name="WormBaseParasite"/>
        </authorList>
    </citation>
    <scope>IDENTIFICATION</scope>
</reference>
<evidence type="ECO:0000313" key="2">
    <source>
        <dbReference type="WBParaSite" id="L893_g14516.t1"/>
    </source>
</evidence>
<dbReference type="PANTHER" id="PTHR31936:SF5">
    <property type="entry name" value="VENOM PROTEIN"/>
    <property type="match status" value="1"/>
</dbReference>
<dbReference type="Proteomes" id="UP000095287">
    <property type="component" value="Unplaced"/>
</dbReference>
<sequence>MMVNGVIGCGPQLGYPEPAPMKTTCCPPDQKGLWNEWRAWSACSATACGGCQKRSRKRTCASAAFGCPCEGPESEDGFCSQQVCGAAPECCAPFAKTLNARKDAICLQDGTMPPCDPNGVWSEWSSVACSDTCGLCGVMQRTRKCLSEDSGCPCKGASAEGTELCGEELCKHPRLPCCAGFKKGIVNRRIVCMK</sequence>
<dbReference type="Pfam" id="PF00090">
    <property type="entry name" value="TSP_1"/>
    <property type="match status" value="2"/>
</dbReference>
<dbReference type="InterPro" id="IPR036383">
    <property type="entry name" value="TSP1_rpt_sf"/>
</dbReference>
<name>A0A1I7YB72_9BILA</name>
<dbReference type="PANTHER" id="PTHR31936">
    <property type="entry name" value="PROTEIN CBG18744"/>
    <property type="match status" value="1"/>
</dbReference>
<keyword evidence="1" id="KW-1185">Reference proteome</keyword>
<accession>A0A1I7YB72</accession>
<dbReference type="AlphaFoldDB" id="A0A1I7YB72"/>
<organism evidence="1 2">
    <name type="scientific">Steinernema glaseri</name>
    <dbReference type="NCBI Taxonomy" id="37863"/>
    <lineage>
        <taxon>Eukaryota</taxon>
        <taxon>Metazoa</taxon>
        <taxon>Ecdysozoa</taxon>
        <taxon>Nematoda</taxon>
        <taxon>Chromadorea</taxon>
        <taxon>Rhabditida</taxon>
        <taxon>Tylenchina</taxon>
        <taxon>Panagrolaimomorpha</taxon>
        <taxon>Strongyloidoidea</taxon>
        <taxon>Steinernematidae</taxon>
        <taxon>Steinernema</taxon>
    </lineage>
</organism>
<dbReference type="InterPro" id="IPR000884">
    <property type="entry name" value="TSP1_rpt"/>
</dbReference>
<proteinExistence type="predicted"/>
<dbReference type="SUPFAM" id="SSF82895">
    <property type="entry name" value="TSP-1 type 1 repeat"/>
    <property type="match status" value="2"/>
</dbReference>
<evidence type="ECO:0000313" key="1">
    <source>
        <dbReference type="Proteomes" id="UP000095287"/>
    </source>
</evidence>
<protein>
    <submittedName>
        <fullName evidence="2">Disintegrin domain-containing protein</fullName>
    </submittedName>
</protein>